<dbReference type="STRING" id="1184151.AW736_11095"/>
<proteinExistence type="predicted"/>
<evidence type="ECO:0000313" key="2">
    <source>
        <dbReference type="Proteomes" id="UP000078486"/>
    </source>
</evidence>
<dbReference type="Proteomes" id="UP000078486">
    <property type="component" value="Unassembled WGS sequence"/>
</dbReference>
<dbReference type="RefSeq" id="WP_334319291.1">
    <property type="nucleotide sequence ID" value="NZ_CP109796.1"/>
</dbReference>
<comment type="caution">
    <text evidence="1">The sequence shown here is derived from an EMBL/GenBank/DDBJ whole genome shotgun (WGS) entry which is preliminary data.</text>
</comment>
<gene>
    <name evidence="1" type="ORF">AW736_11095</name>
</gene>
<accession>A0A178IJD4</accession>
<protein>
    <submittedName>
        <fullName evidence="1">Uncharacterized protein</fullName>
    </submittedName>
</protein>
<dbReference type="EMBL" id="LRRQ01000076">
    <property type="protein sequence ID" value="OAM89858.1"/>
    <property type="molecule type" value="Genomic_DNA"/>
</dbReference>
<keyword evidence="2" id="KW-1185">Reference proteome</keyword>
<name>A0A178IJD4_9BACT</name>
<sequence>MKNETQNAPHSPAVAVLCVRDDSIYKSMPECDCYDAARDARSYRGSLPVVAHPPCRLWGNLYKFARAENPDAERALGVWCAGRVQALGGVLEHPAGSKLWPAAGLPYPGERDEFGGWTLAMPQYWLGHLAEKATWFYIVGIGPRDLPPVDLVLGEPSHVVGNAHGKRRADPTYKPTITKSAREATPPRLARWLVDLARQCRKGGEA</sequence>
<dbReference type="AlphaFoldDB" id="A0A178IJD4"/>
<evidence type="ECO:0000313" key="1">
    <source>
        <dbReference type="EMBL" id="OAM89858.1"/>
    </source>
</evidence>
<reference evidence="1 2" key="1">
    <citation type="submission" date="2016-01" db="EMBL/GenBank/DDBJ databases">
        <title>High potential of lignocellulose degradation of a new Verrucomicrobia species.</title>
        <authorList>
            <person name="Wang Y."/>
            <person name="Shi Y."/>
            <person name="Qiu Z."/>
            <person name="Liu S."/>
            <person name="Yang H."/>
        </authorList>
    </citation>
    <scope>NUCLEOTIDE SEQUENCE [LARGE SCALE GENOMIC DNA]</scope>
    <source>
        <strain evidence="1 2">TSB47</strain>
    </source>
</reference>
<organism evidence="1 2">
    <name type="scientific">Termitidicoccus mucosus</name>
    <dbReference type="NCBI Taxonomy" id="1184151"/>
    <lineage>
        <taxon>Bacteria</taxon>
        <taxon>Pseudomonadati</taxon>
        <taxon>Verrucomicrobiota</taxon>
        <taxon>Opitutia</taxon>
        <taxon>Opitutales</taxon>
        <taxon>Opitutaceae</taxon>
        <taxon>Termitidicoccus</taxon>
    </lineage>
</organism>